<dbReference type="AlphaFoldDB" id="A0A6G1CHY9"/>
<name>A0A6G1CHY9_9ORYZ</name>
<evidence type="ECO:0000256" key="1">
    <source>
        <dbReference type="SAM" id="MobiDB-lite"/>
    </source>
</evidence>
<sequence length="67" mass="6929">MPIHYRRRSTVAADAVPTPYTPALHLRPASPANAVLASPASCSRLTTLPPSTAGLPPPPSPDPPLPL</sequence>
<dbReference type="EMBL" id="SPHZ02000009">
    <property type="protein sequence ID" value="KAF0899802.1"/>
    <property type="molecule type" value="Genomic_DNA"/>
</dbReference>
<proteinExistence type="predicted"/>
<accession>A0A6G1CHY9</accession>
<evidence type="ECO:0000313" key="2">
    <source>
        <dbReference type="EMBL" id="KAF0899802.1"/>
    </source>
</evidence>
<feature type="region of interest" description="Disordered" evidence="1">
    <location>
        <begin position="44"/>
        <end position="67"/>
    </location>
</feature>
<feature type="compositionally biased region" description="Pro residues" evidence="1">
    <location>
        <begin position="55"/>
        <end position="67"/>
    </location>
</feature>
<dbReference type="Proteomes" id="UP000479710">
    <property type="component" value="Unassembled WGS sequence"/>
</dbReference>
<keyword evidence="3" id="KW-1185">Reference proteome</keyword>
<reference evidence="2 3" key="1">
    <citation type="submission" date="2019-11" db="EMBL/GenBank/DDBJ databases">
        <title>Whole genome sequence of Oryza granulata.</title>
        <authorList>
            <person name="Li W."/>
        </authorList>
    </citation>
    <scope>NUCLEOTIDE SEQUENCE [LARGE SCALE GENOMIC DNA]</scope>
    <source>
        <strain evidence="3">cv. Menghai</strain>
        <tissue evidence="2">Leaf</tissue>
    </source>
</reference>
<evidence type="ECO:0000313" key="3">
    <source>
        <dbReference type="Proteomes" id="UP000479710"/>
    </source>
</evidence>
<comment type="caution">
    <text evidence="2">The sequence shown here is derived from an EMBL/GenBank/DDBJ whole genome shotgun (WGS) entry which is preliminary data.</text>
</comment>
<gene>
    <name evidence="2" type="ORF">E2562_024176</name>
</gene>
<feature type="compositionally biased region" description="Low complexity" evidence="1">
    <location>
        <begin position="45"/>
        <end position="54"/>
    </location>
</feature>
<feature type="non-terminal residue" evidence="2">
    <location>
        <position position="67"/>
    </location>
</feature>
<organism evidence="2 3">
    <name type="scientific">Oryza meyeriana var. granulata</name>
    <dbReference type="NCBI Taxonomy" id="110450"/>
    <lineage>
        <taxon>Eukaryota</taxon>
        <taxon>Viridiplantae</taxon>
        <taxon>Streptophyta</taxon>
        <taxon>Embryophyta</taxon>
        <taxon>Tracheophyta</taxon>
        <taxon>Spermatophyta</taxon>
        <taxon>Magnoliopsida</taxon>
        <taxon>Liliopsida</taxon>
        <taxon>Poales</taxon>
        <taxon>Poaceae</taxon>
        <taxon>BOP clade</taxon>
        <taxon>Oryzoideae</taxon>
        <taxon>Oryzeae</taxon>
        <taxon>Oryzinae</taxon>
        <taxon>Oryza</taxon>
        <taxon>Oryza meyeriana</taxon>
    </lineage>
</organism>
<protein>
    <submittedName>
        <fullName evidence="2">Uncharacterized protein</fullName>
    </submittedName>
</protein>